<gene>
    <name evidence="7" type="ORF">SKAU_G00425860</name>
</gene>
<dbReference type="EMBL" id="JAINUF010000026">
    <property type="protein sequence ID" value="KAJ8332413.1"/>
    <property type="molecule type" value="Genomic_DNA"/>
</dbReference>
<evidence type="ECO:0000313" key="8">
    <source>
        <dbReference type="Proteomes" id="UP001152622"/>
    </source>
</evidence>
<evidence type="ECO:0008006" key="9">
    <source>
        <dbReference type="Google" id="ProtNLM"/>
    </source>
</evidence>
<dbReference type="Pfam" id="PF07645">
    <property type="entry name" value="EGF_CA"/>
    <property type="match status" value="1"/>
</dbReference>
<dbReference type="OrthoDB" id="2015116at2759"/>
<dbReference type="Pfam" id="PF12947">
    <property type="entry name" value="EGF_3"/>
    <property type="match status" value="1"/>
</dbReference>
<accession>A0A9Q1I8I2</accession>
<evidence type="ECO:0000256" key="4">
    <source>
        <dbReference type="SAM" id="SignalP"/>
    </source>
</evidence>
<feature type="signal peptide" evidence="4">
    <location>
        <begin position="1"/>
        <end position="20"/>
    </location>
</feature>
<dbReference type="GO" id="GO:0032502">
    <property type="term" value="P:developmental process"/>
    <property type="evidence" value="ECO:0007669"/>
    <property type="project" value="UniProtKB-ARBA"/>
</dbReference>
<dbReference type="InterPro" id="IPR018097">
    <property type="entry name" value="EGF_Ca-bd_CS"/>
</dbReference>
<keyword evidence="1" id="KW-0245">EGF-like domain</keyword>
<protein>
    <recommendedName>
        <fullName evidence="9">EGF-like domain-containing protein</fullName>
    </recommendedName>
</protein>
<feature type="domain" description="NOTCH1 EGF-like calcium-binding" evidence="5">
    <location>
        <begin position="88"/>
        <end position="115"/>
    </location>
</feature>
<reference evidence="7" key="1">
    <citation type="journal article" date="2023" name="Science">
        <title>Genome structures resolve the early diversification of teleost fishes.</title>
        <authorList>
            <person name="Parey E."/>
            <person name="Louis A."/>
            <person name="Montfort J."/>
            <person name="Bouchez O."/>
            <person name="Roques C."/>
            <person name="Iampietro C."/>
            <person name="Lluch J."/>
            <person name="Castinel A."/>
            <person name="Donnadieu C."/>
            <person name="Desvignes T."/>
            <person name="Floi Bucao C."/>
            <person name="Jouanno E."/>
            <person name="Wen M."/>
            <person name="Mejri S."/>
            <person name="Dirks R."/>
            <person name="Jansen H."/>
            <person name="Henkel C."/>
            <person name="Chen W.J."/>
            <person name="Zahm M."/>
            <person name="Cabau C."/>
            <person name="Klopp C."/>
            <person name="Thompson A.W."/>
            <person name="Robinson-Rechavi M."/>
            <person name="Braasch I."/>
            <person name="Lecointre G."/>
            <person name="Bobe J."/>
            <person name="Postlethwait J.H."/>
            <person name="Berthelot C."/>
            <person name="Roest Crollius H."/>
            <person name="Guiguen Y."/>
        </authorList>
    </citation>
    <scope>NUCLEOTIDE SEQUENCE</scope>
    <source>
        <strain evidence="7">WJC10195</strain>
    </source>
</reference>
<organism evidence="7 8">
    <name type="scientific">Synaphobranchus kaupii</name>
    <name type="common">Kaup's arrowtooth eel</name>
    <dbReference type="NCBI Taxonomy" id="118154"/>
    <lineage>
        <taxon>Eukaryota</taxon>
        <taxon>Metazoa</taxon>
        <taxon>Chordata</taxon>
        <taxon>Craniata</taxon>
        <taxon>Vertebrata</taxon>
        <taxon>Euteleostomi</taxon>
        <taxon>Actinopterygii</taxon>
        <taxon>Neopterygii</taxon>
        <taxon>Teleostei</taxon>
        <taxon>Anguilliformes</taxon>
        <taxon>Synaphobranchidae</taxon>
        <taxon>Synaphobranchus</taxon>
    </lineage>
</organism>
<evidence type="ECO:0000259" key="5">
    <source>
        <dbReference type="Pfam" id="PF07645"/>
    </source>
</evidence>
<dbReference type="Proteomes" id="UP001152622">
    <property type="component" value="Unassembled WGS sequence"/>
</dbReference>
<evidence type="ECO:0000256" key="1">
    <source>
        <dbReference type="ARBA" id="ARBA00022536"/>
    </source>
</evidence>
<dbReference type="AlphaFoldDB" id="A0A9Q1I8I2"/>
<keyword evidence="4" id="KW-0732">Signal</keyword>
<dbReference type="InterPro" id="IPR024731">
    <property type="entry name" value="NELL2-like_EGF"/>
</dbReference>
<keyword evidence="3" id="KW-1015">Disulfide bond</keyword>
<evidence type="ECO:0000256" key="3">
    <source>
        <dbReference type="ARBA" id="ARBA00023157"/>
    </source>
</evidence>
<evidence type="ECO:0000256" key="2">
    <source>
        <dbReference type="ARBA" id="ARBA00022737"/>
    </source>
</evidence>
<sequence>MTILLPFILWFMLLWWGKNAINHRDVLVTDCGACDVDATCDRSENASVCSCWAGFVGDGLHCYNRSACEGGICCGSGYRWSSERGCVDIDECFSPEEACPSPLVCKNTLGSFHCQPVDEGPLPESGLAPRSHQRLKRKGVMSTKRSVVFHCENVTCPAGEDCLTQNNGSQCLDPCVHNSRLDDYWRSTRYGNINSCDKDMNWHGWYPPVPGRV</sequence>
<keyword evidence="2" id="KW-0677">Repeat</keyword>
<proteinExistence type="predicted"/>
<dbReference type="PROSITE" id="PS01187">
    <property type="entry name" value="EGF_CA"/>
    <property type="match status" value="1"/>
</dbReference>
<evidence type="ECO:0000313" key="7">
    <source>
        <dbReference type="EMBL" id="KAJ8332413.1"/>
    </source>
</evidence>
<dbReference type="GO" id="GO:0005509">
    <property type="term" value="F:calcium ion binding"/>
    <property type="evidence" value="ECO:0007669"/>
    <property type="project" value="InterPro"/>
</dbReference>
<dbReference type="Gene3D" id="2.10.25.10">
    <property type="entry name" value="Laminin"/>
    <property type="match status" value="2"/>
</dbReference>
<dbReference type="InterPro" id="IPR049883">
    <property type="entry name" value="NOTCH1_EGF-like"/>
</dbReference>
<name>A0A9Q1I8I2_SYNKA</name>
<feature type="domain" description="NELL2-like EGF" evidence="6">
    <location>
        <begin position="32"/>
        <end position="62"/>
    </location>
</feature>
<feature type="chain" id="PRO_5040107725" description="EGF-like domain-containing protein" evidence="4">
    <location>
        <begin position="21"/>
        <end position="213"/>
    </location>
</feature>
<evidence type="ECO:0000259" key="6">
    <source>
        <dbReference type="Pfam" id="PF12947"/>
    </source>
</evidence>
<keyword evidence="8" id="KW-1185">Reference proteome</keyword>
<comment type="caution">
    <text evidence="7">The sequence shown here is derived from an EMBL/GenBank/DDBJ whole genome shotgun (WGS) entry which is preliminary data.</text>
</comment>